<organism evidence="1 2">
    <name type="scientific">Emiliania huxleyi (strain CCMP1516)</name>
    <dbReference type="NCBI Taxonomy" id="280463"/>
    <lineage>
        <taxon>Eukaryota</taxon>
        <taxon>Haptista</taxon>
        <taxon>Haptophyta</taxon>
        <taxon>Prymnesiophyceae</taxon>
        <taxon>Isochrysidales</taxon>
        <taxon>Noelaerhabdaceae</taxon>
        <taxon>Emiliania</taxon>
    </lineage>
</organism>
<dbReference type="RefSeq" id="XP_005776442.1">
    <property type="nucleotide sequence ID" value="XM_005776385.1"/>
</dbReference>
<dbReference type="AlphaFoldDB" id="A0A0D3JKH8"/>
<dbReference type="EnsemblProtists" id="EOD24013">
    <property type="protein sequence ID" value="EOD24013"/>
    <property type="gene ID" value="EMIHUDRAFT_435516"/>
</dbReference>
<evidence type="ECO:0000313" key="2">
    <source>
        <dbReference type="Proteomes" id="UP000013827"/>
    </source>
</evidence>
<name>A0A0D3JKH8_EMIH1</name>
<protein>
    <submittedName>
        <fullName evidence="1">Uncharacterized protein</fullName>
    </submittedName>
</protein>
<reference evidence="1" key="2">
    <citation type="submission" date="2024-10" db="UniProtKB">
        <authorList>
            <consortium name="EnsemblProtists"/>
        </authorList>
    </citation>
    <scope>IDENTIFICATION</scope>
</reference>
<evidence type="ECO:0000313" key="1">
    <source>
        <dbReference type="EnsemblProtists" id="EOD24013"/>
    </source>
</evidence>
<reference evidence="2" key="1">
    <citation type="journal article" date="2013" name="Nature">
        <title>Pan genome of the phytoplankton Emiliania underpins its global distribution.</title>
        <authorList>
            <person name="Read B.A."/>
            <person name="Kegel J."/>
            <person name="Klute M.J."/>
            <person name="Kuo A."/>
            <person name="Lefebvre S.C."/>
            <person name="Maumus F."/>
            <person name="Mayer C."/>
            <person name="Miller J."/>
            <person name="Monier A."/>
            <person name="Salamov A."/>
            <person name="Young J."/>
            <person name="Aguilar M."/>
            <person name="Claverie J.M."/>
            <person name="Frickenhaus S."/>
            <person name="Gonzalez K."/>
            <person name="Herman E.K."/>
            <person name="Lin Y.C."/>
            <person name="Napier J."/>
            <person name="Ogata H."/>
            <person name="Sarno A.F."/>
            <person name="Shmutz J."/>
            <person name="Schroeder D."/>
            <person name="de Vargas C."/>
            <person name="Verret F."/>
            <person name="von Dassow P."/>
            <person name="Valentin K."/>
            <person name="Van de Peer Y."/>
            <person name="Wheeler G."/>
            <person name="Dacks J.B."/>
            <person name="Delwiche C.F."/>
            <person name="Dyhrman S.T."/>
            <person name="Glockner G."/>
            <person name="John U."/>
            <person name="Richards T."/>
            <person name="Worden A.Z."/>
            <person name="Zhang X."/>
            <person name="Grigoriev I.V."/>
            <person name="Allen A.E."/>
            <person name="Bidle K."/>
            <person name="Borodovsky M."/>
            <person name="Bowler C."/>
            <person name="Brownlee C."/>
            <person name="Cock J.M."/>
            <person name="Elias M."/>
            <person name="Gladyshev V.N."/>
            <person name="Groth M."/>
            <person name="Guda C."/>
            <person name="Hadaegh A."/>
            <person name="Iglesias-Rodriguez M.D."/>
            <person name="Jenkins J."/>
            <person name="Jones B.M."/>
            <person name="Lawson T."/>
            <person name="Leese F."/>
            <person name="Lindquist E."/>
            <person name="Lobanov A."/>
            <person name="Lomsadze A."/>
            <person name="Malik S.B."/>
            <person name="Marsh M.E."/>
            <person name="Mackinder L."/>
            <person name="Mock T."/>
            <person name="Mueller-Roeber B."/>
            <person name="Pagarete A."/>
            <person name="Parker M."/>
            <person name="Probert I."/>
            <person name="Quesneville H."/>
            <person name="Raines C."/>
            <person name="Rensing S.A."/>
            <person name="Riano-Pachon D.M."/>
            <person name="Richier S."/>
            <person name="Rokitta S."/>
            <person name="Shiraiwa Y."/>
            <person name="Soanes D.M."/>
            <person name="van der Giezen M."/>
            <person name="Wahlund T.M."/>
            <person name="Williams B."/>
            <person name="Wilson W."/>
            <person name="Wolfe G."/>
            <person name="Wurch L.L."/>
        </authorList>
    </citation>
    <scope>NUCLEOTIDE SEQUENCE</scope>
</reference>
<sequence>MLKAYSGFLVRHACALASLLFASAWVSGGLLLLLGRTHFQNYGAFELLVRGAPAVDEMDLANAALKAADAWAAGSRARPRTVLSSLDSAVVLVYSAGGEPLLTPERLQAICEVDNVLLGTDGYDLLCYDGALPIPGLASRSSMSGRSCSLQLTSPTAFFYVNWQLVLAIEKQLRWLRRVSPFARVVEPPPSVSRELLLATSAGFERGSHTRSCPLLPQEYVEARAAQLLELAATGGTASANASSPSDPVARTVREQLSPLVDASAATRGHVSQASSVTSFGEPLDPRLLSYIGGGIAPNDDEARSLQLQLRNDLERRFAQSLAAGLALRPPSPISSLWRGHAALPHALQVAARWLLGSSSPLARLGPPRLFAPLRPSAPPPLRPLTRCAYDRTAARASRCLAMNRLTTSDRWSFPAPRRYRSPTRQCCGRRAPCSSCGC</sequence>
<dbReference type="KEGG" id="ehx:EMIHUDRAFT_435516"/>
<proteinExistence type="predicted"/>
<accession>A0A0D3JKH8</accession>
<dbReference type="PaxDb" id="2903-EOD24013"/>
<dbReference type="HOGENOM" id="CLU_624744_0_0_1"/>
<keyword evidence="2" id="KW-1185">Reference proteome</keyword>
<dbReference type="Proteomes" id="UP000013827">
    <property type="component" value="Unassembled WGS sequence"/>
</dbReference>
<dbReference type="GeneID" id="17269559"/>